<dbReference type="RefSeq" id="WP_131607758.1">
    <property type="nucleotide sequence ID" value="NZ_SJSM01000002.1"/>
</dbReference>
<keyword evidence="2" id="KW-0472">Membrane</keyword>
<evidence type="ECO:0000313" key="3">
    <source>
        <dbReference type="EMBL" id="TCC98778.1"/>
    </source>
</evidence>
<gene>
    <name evidence="3" type="ORF">EZ444_05750</name>
</gene>
<feature type="transmembrane region" description="Helical" evidence="2">
    <location>
        <begin position="41"/>
        <end position="64"/>
    </location>
</feature>
<dbReference type="Proteomes" id="UP000291117">
    <property type="component" value="Unassembled WGS sequence"/>
</dbReference>
<keyword evidence="4" id="KW-1185">Reference proteome</keyword>
<reference evidence="3 4" key="1">
    <citation type="submission" date="2019-02" db="EMBL/GenBank/DDBJ databases">
        <title>Pedobacter sp. RP-3-8 sp. nov., isolated from Arctic soil.</title>
        <authorList>
            <person name="Dahal R.H."/>
        </authorList>
    </citation>
    <scope>NUCLEOTIDE SEQUENCE [LARGE SCALE GENOMIC DNA]</scope>
    <source>
        <strain evidence="3 4">RP-3-8</strain>
    </source>
</reference>
<accession>A0A4R0NF54</accession>
<feature type="region of interest" description="Disordered" evidence="1">
    <location>
        <begin position="67"/>
        <end position="86"/>
    </location>
</feature>
<feature type="compositionally biased region" description="Polar residues" evidence="1">
    <location>
        <begin position="76"/>
        <end position="86"/>
    </location>
</feature>
<protein>
    <submittedName>
        <fullName evidence="3">Uncharacterized protein</fullName>
    </submittedName>
</protein>
<keyword evidence="2" id="KW-0812">Transmembrane</keyword>
<evidence type="ECO:0000313" key="4">
    <source>
        <dbReference type="Proteomes" id="UP000291117"/>
    </source>
</evidence>
<dbReference type="AlphaFoldDB" id="A0A4R0NF54"/>
<keyword evidence="2" id="KW-1133">Transmembrane helix</keyword>
<proteinExistence type="predicted"/>
<dbReference type="OrthoDB" id="796951at2"/>
<dbReference type="EMBL" id="SJSM01000002">
    <property type="protein sequence ID" value="TCC98778.1"/>
    <property type="molecule type" value="Genomic_DNA"/>
</dbReference>
<sequence>MFRKIHSNRDPSVTLFGELRKEFAIYYNKGMEKFQSLLKAYPYHCYVVMLILIPLSCVYVFILTPQPRSAHPPRQTVKTQPVSDSFSGMMRAGSSLARTISLKKEIEAIVAKDSLTAKDGLRLESALAELEQIDQSLKQKP</sequence>
<comment type="caution">
    <text evidence="3">The sequence shown here is derived from an EMBL/GenBank/DDBJ whole genome shotgun (WGS) entry which is preliminary data.</text>
</comment>
<name>A0A4R0NF54_9SPHI</name>
<evidence type="ECO:0000256" key="1">
    <source>
        <dbReference type="SAM" id="MobiDB-lite"/>
    </source>
</evidence>
<organism evidence="3 4">
    <name type="scientific">Pedobacter hiemivivus</name>
    <dbReference type="NCBI Taxonomy" id="2530454"/>
    <lineage>
        <taxon>Bacteria</taxon>
        <taxon>Pseudomonadati</taxon>
        <taxon>Bacteroidota</taxon>
        <taxon>Sphingobacteriia</taxon>
        <taxon>Sphingobacteriales</taxon>
        <taxon>Sphingobacteriaceae</taxon>
        <taxon>Pedobacter</taxon>
    </lineage>
</organism>
<evidence type="ECO:0000256" key="2">
    <source>
        <dbReference type="SAM" id="Phobius"/>
    </source>
</evidence>